<organism evidence="2 3">
    <name type="scientific">Staurois parvus</name>
    <dbReference type="NCBI Taxonomy" id="386267"/>
    <lineage>
        <taxon>Eukaryota</taxon>
        <taxon>Metazoa</taxon>
        <taxon>Chordata</taxon>
        <taxon>Craniata</taxon>
        <taxon>Vertebrata</taxon>
        <taxon>Euteleostomi</taxon>
        <taxon>Amphibia</taxon>
        <taxon>Batrachia</taxon>
        <taxon>Anura</taxon>
        <taxon>Neobatrachia</taxon>
        <taxon>Ranoidea</taxon>
        <taxon>Ranidae</taxon>
        <taxon>Staurois</taxon>
    </lineage>
</organism>
<evidence type="ECO:0000313" key="2">
    <source>
        <dbReference type="EMBL" id="CAI9531442.1"/>
    </source>
</evidence>
<accession>A0ABN9A7G1</accession>
<protein>
    <submittedName>
        <fullName evidence="2">Uncharacterized protein</fullName>
    </submittedName>
</protein>
<reference evidence="2" key="1">
    <citation type="submission" date="2023-05" db="EMBL/GenBank/DDBJ databases">
        <authorList>
            <person name="Stuckert A."/>
        </authorList>
    </citation>
    <scope>NUCLEOTIDE SEQUENCE</scope>
</reference>
<comment type="caution">
    <text evidence="2">The sequence shown here is derived from an EMBL/GenBank/DDBJ whole genome shotgun (WGS) entry which is preliminary data.</text>
</comment>
<sequence length="66" mass="7260">SSDHIPGITQQLRLLASDWPLELLLRRGTQAANHRRGGGAEQQREDQRRLSKGAAGEGRQLTGKCL</sequence>
<name>A0ABN9A7G1_9NEOB</name>
<gene>
    <name evidence="2" type="ORF">SPARVUS_LOCUS2493</name>
</gene>
<evidence type="ECO:0000256" key="1">
    <source>
        <dbReference type="SAM" id="MobiDB-lite"/>
    </source>
</evidence>
<evidence type="ECO:0000313" key="3">
    <source>
        <dbReference type="Proteomes" id="UP001162483"/>
    </source>
</evidence>
<keyword evidence="3" id="KW-1185">Reference proteome</keyword>
<proteinExistence type="predicted"/>
<feature type="region of interest" description="Disordered" evidence="1">
    <location>
        <begin position="30"/>
        <end position="66"/>
    </location>
</feature>
<dbReference type="EMBL" id="CATNWA010000002">
    <property type="protein sequence ID" value="CAI9531442.1"/>
    <property type="molecule type" value="Genomic_DNA"/>
</dbReference>
<feature type="non-terminal residue" evidence="2">
    <location>
        <position position="1"/>
    </location>
</feature>
<dbReference type="Proteomes" id="UP001162483">
    <property type="component" value="Unassembled WGS sequence"/>
</dbReference>